<dbReference type="InterPro" id="IPR034756">
    <property type="entry name" value="T2SSM_b"/>
</dbReference>
<proteinExistence type="predicted"/>
<sequence>MMGMRVFGYSLPATLLGLGAFAGAVLALPALADWKADTIARLDAAEGELLSLNTRANRLAAQLQAVPEVEGKALKWHAGEIGVVTAQIQSEINQLATSSGIALRSIAPTGQGLVEDVQTVTFRLEAEATLDRLAQFLQSLEFGQPVLLVDAANIRRLNRPGAEGTQPIVFVQLGLSAPTELAGEVSQ</sequence>
<dbReference type="AlphaFoldDB" id="A0A545SLD4"/>
<dbReference type="Gene3D" id="3.30.70.60">
    <property type="match status" value="1"/>
</dbReference>
<evidence type="ECO:0008006" key="3">
    <source>
        <dbReference type="Google" id="ProtNLM"/>
    </source>
</evidence>
<evidence type="ECO:0000313" key="2">
    <source>
        <dbReference type="Proteomes" id="UP000315816"/>
    </source>
</evidence>
<name>A0A545SLD4_9RHOB</name>
<gene>
    <name evidence="1" type="ORF">FIL88_15990</name>
</gene>
<keyword evidence="2" id="KW-1185">Reference proteome</keyword>
<evidence type="ECO:0000313" key="1">
    <source>
        <dbReference type="EMBL" id="TQV65797.1"/>
    </source>
</evidence>
<accession>A0A545SLD4</accession>
<dbReference type="Proteomes" id="UP000315816">
    <property type="component" value="Unassembled WGS sequence"/>
</dbReference>
<organism evidence="1 2">
    <name type="scientific">Aliiroseovarius halocynthiae</name>
    <dbReference type="NCBI Taxonomy" id="985055"/>
    <lineage>
        <taxon>Bacteria</taxon>
        <taxon>Pseudomonadati</taxon>
        <taxon>Pseudomonadota</taxon>
        <taxon>Alphaproteobacteria</taxon>
        <taxon>Rhodobacterales</taxon>
        <taxon>Paracoccaceae</taxon>
        <taxon>Aliiroseovarius</taxon>
    </lineage>
</organism>
<protein>
    <recommendedName>
        <fullName evidence="3">General secretion pathway protein GspM</fullName>
    </recommendedName>
</protein>
<dbReference type="EMBL" id="VICH01000016">
    <property type="protein sequence ID" value="TQV65797.1"/>
    <property type="molecule type" value="Genomic_DNA"/>
</dbReference>
<reference evidence="1 2" key="1">
    <citation type="submission" date="2019-06" db="EMBL/GenBank/DDBJ databases">
        <title>A novel species of marine bacteria.</title>
        <authorList>
            <person name="Wang Y."/>
        </authorList>
    </citation>
    <scope>NUCLEOTIDE SEQUENCE [LARGE SCALE GENOMIC DNA]</scope>
    <source>
        <strain evidence="1 2">MA1-10</strain>
    </source>
</reference>
<dbReference type="OrthoDB" id="7861055at2"/>
<comment type="caution">
    <text evidence="1">The sequence shown here is derived from an EMBL/GenBank/DDBJ whole genome shotgun (WGS) entry which is preliminary data.</text>
</comment>
<dbReference type="InterPro" id="IPR014717">
    <property type="entry name" value="Transl_elong_EF1B/ribsomal_bS6"/>
</dbReference>
<dbReference type="Pfam" id="PF10741">
    <property type="entry name" value="T2SSM_b"/>
    <property type="match status" value="1"/>
</dbReference>